<keyword evidence="4" id="KW-0804">Transcription</keyword>
<dbReference type="PANTHER" id="PTHR34824">
    <property type="entry name" value="HEAT-INDUCIBLE TRANSCRIPTION REPRESSOR HRCA"/>
    <property type="match status" value="1"/>
</dbReference>
<name>A0A3B1DAQ7_9ZZZZ</name>
<dbReference type="Gene3D" id="3.30.450.40">
    <property type="match status" value="1"/>
</dbReference>
<accession>A0A3B1DAQ7</accession>
<evidence type="ECO:0000313" key="6">
    <source>
        <dbReference type="EMBL" id="VAX31920.1"/>
    </source>
</evidence>
<feature type="domain" description="Heat-inducible transcription repressor HrcA C-terminal" evidence="5">
    <location>
        <begin position="107"/>
        <end position="324"/>
    </location>
</feature>
<evidence type="ECO:0000256" key="3">
    <source>
        <dbReference type="ARBA" id="ARBA00023016"/>
    </source>
</evidence>
<evidence type="ECO:0000259" key="5">
    <source>
        <dbReference type="Pfam" id="PF01628"/>
    </source>
</evidence>
<evidence type="ECO:0000256" key="1">
    <source>
        <dbReference type="ARBA" id="ARBA00022491"/>
    </source>
</evidence>
<dbReference type="InterPro" id="IPR002571">
    <property type="entry name" value="HrcA"/>
</dbReference>
<dbReference type="HAMAP" id="MF_00081">
    <property type="entry name" value="HrcA"/>
    <property type="match status" value="1"/>
</dbReference>
<dbReference type="AlphaFoldDB" id="A0A3B1DAQ7"/>
<dbReference type="SUPFAM" id="SSF46785">
    <property type="entry name" value="Winged helix' DNA-binding domain"/>
    <property type="match status" value="1"/>
</dbReference>
<dbReference type="InterPro" id="IPR036388">
    <property type="entry name" value="WH-like_DNA-bd_sf"/>
</dbReference>
<reference evidence="6" key="1">
    <citation type="submission" date="2018-06" db="EMBL/GenBank/DDBJ databases">
        <authorList>
            <person name="Zhirakovskaya E."/>
        </authorList>
    </citation>
    <scope>NUCLEOTIDE SEQUENCE</scope>
</reference>
<dbReference type="NCBIfam" id="TIGR00331">
    <property type="entry name" value="hrcA"/>
    <property type="match status" value="1"/>
</dbReference>
<dbReference type="EMBL" id="UOGH01000223">
    <property type="protein sequence ID" value="VAX31920.1"/>
    <property type="molecule type" value="Genomic_DNA"/>
</dbReference>
<organism evidence="6">
    <name type="scientific">hydrothermal vent metagenome</name>
    <dbReference type="NCBI Taxonomy" id="652676"/>
    <lineage>
        <taxon>unclassified sequences</taxon>
        <taxon>metagenomes</taxon>
        <taxon>ecological metagenomes</taxon>
    </lineage>
</organism>
<evidence type="ECO:0000256" key="2">
    <source>
        <dbReference type="ARBA" id="ARBA00023015"/>
    </source>
</evidence>
<keyword evidence="3" id="KW-0346">Stress response</keyword>
<dbReference type="InterPro" id="IPR036390">
    <property type="entry name" value="WH_DNA-bd_sf"/>
</dbReference>
<dbReference type="PIRSF" id="PIRSF005485">
    <property type="entry name" value="HrcA"/>
    <property type="match status" value="1"/>
</dbReference>
<keyword evidence="2" id="KW-0805">Transcription regulation</keyword>
<sequence length="349" mass="39246">MLDERSIKVLWAVINSYISNPDPVGSRYVTRKYSLEFSPATIRNIMADLEELGFLSQPHTSAGRVPTDKGYRFYVENLMDENVCCHKGLIDSLTRRLEDLREDIYTLLDETTRTLSSHSHYLGIAVSPGPDGSTLRCIELIPYSDDRIAVILFTNEGIIKHKILKNNFSFSRNDLNRIARYLNKEFSGYTIKEIRQRLLEEMARDKELCDSLISQALSLCGDAMSCYGANVFISGLTEILELPEFSDIEKIKEISRTIEDKHAVIKLIDSLANAEGVQVVIGAENTVEEMKTLSIITSTYKEGDKPAGIVGIIGPTRMDYSSAISLVDVTARFLTEILDEGGQEWRKGR</sequence>
<dbReference type="InterPro" id="IPR023120">
    <property type="entry name" value="WHTH_transcript_rep_HrcA_IDD"/>
</dbReference>
<keyword evidence="1" id="KW-0678">Repressor</keyword>
<dbReference type="GO" id="GO:0045892">
    <property type="term" value="P:negative regulation of DNA-templated transcription"/>
    <property type="evidence" value="ECO:0007669"/>
    <property type="project" value="TreeGrafter"/>
</dbReference>
<dbReference type="Gene3D" id="1.10.10.10">
    <property type="entry name" value="Winged helix-like DNA-binding domain superfamily/Winged helix DNA-binding domain"/>
    <property type="match status" value="1"/>
</dbReference>
<dbReference type="InterPro" id="IPR029016">
    <property type="entry name" value="GAF-like_dom_sf"/>
</dbReference>
<dbReference type="PANTHER" id="PTHR34824:SF1">
    <property type="entry name" value="HEAT-INDUCIBLE TRANSCRIPTION REPRESSOR HRCA"/>
    <property type="match status" value="1"/>
</dbReference>
<dbReference type="InterPro" id="IPR021153">
    <property type="entry name" value="HrcA_C"/>
</dbReference>
<dbReference type="GO" id="GO:0003677">
    <property type="term" value="F:DNA binding"/>
    <property type="evidence" value="ECO:0007669"/>
    <property type="project" value="InterPro"/>
</dbReference>
<dbReference type="SUPFAM" id="SSF55781">
    <property type="entry name" value="GAF domain-like"/>
    <property type="match status" value="1"/>
</dbReference>
<protein>
    <submittedName>
        <fullName evidence="6">Heat-inducible transcription repressor HrcA</fullName>
    </submittedName>
</protein>
<evidence type="ECO:0000256" key="4">
    <source>
        <dbReference type="ARBA" id="ARBA00023163"/>
    </source>
</evidence>
<gene>
    <name evidence="6" type="ORF">MNBD_NITROSPIRAE02-1065</name>
</gene>
<dbReference type="Pfam" id="PF01628">
    <property type="entry name" value="HrcA"/>
    <property type="match status" value="1"/>
</dbReference>
<proteinExistence type="inferred from homology"/>
<dbReference type="Gene3D" id="3.30.390.60">
    <property type="entry name" value="Heat-inducible transcription repressor hrca homolog, domain 3"/>
    <property type="match status" value="1"/>
</dbReference>